<keyword evidence="2" id="KW-1133">Transmembrane helix</keyword>
<feature type="compositionally biased region" description="Polar residues" evidence="1">
    <location>
        <begin position="182"/>
        <end position="195"/>
    </location>
</feature>
<evidence type="ECO:0000256" key="2">
    <source>
        <dbReference type="SAM" id="Phobius"/>
    </source>
</evidence>
<comment type="caution">
    <text evidence="4">The sequence shown here is derived from an EMBL/GenBank/DDBJ whole genome shotgun (WGS) entry which is preliminary data.</text>
</comment>
<dbReference type="InterPro" id="IPR058438">
    <property type="entry name" value="DUF8125"/>
</dbReference>
<feature type="region of interest" description="Disordered" evidence="1">
    <location>
        <begin position="175"/>
        <end position="195"/>
    </location>
</feature>
<sequence length="195" mass="22595">MGPPQYITVFYLTLLIGSLITVIPATKLIDWLIEPQNKYILQLGMEKGDLGLWKLQNHQHQEIKVIEGSLHREKTSKAELIICQKFDPKTMEAVGTWRGSVSNIELLRNKEQIKEIRKHLEKMAQKGIKTRIRMPSMVRDAVNQITMEMAAHIERETIYNGEIVNQIVERTIKEIENENNSHKQTNNQTDRPQEG</sequence>
<dbReference type="OrthoDB" id="236436at2157"/>
<evidence type="ECO:0000256" key="1">
    <source>
        <dbReference type="SAM" id="MobiDB-lite"/>
    </source>
</evidence>
<dbReference type="RefSeq" id="WP_086636675.1">
    <property type="nucleotide sequence ID" value="NZ_MRZU01000003.1"/>
</dbReference>
<evidence type="ECO:0000313" key="5">
    <source>
        <dbReference type="Proteomes" id="UP000195137"/>
    </source>
</evidence>
<feature type="transmembrane region" description="Helical" evidence="2">
    <location>
        <begin position="6"/>
        <end position="29"/>
    </location>
</feature>
<organism evidence="4 5">
    <name type="scientific">Methanonatronarchaeum thermophilum</name>
    <dbReference type="NCBI Taxonomy" id="1927129"/>
    <lineage>
        <taxon>Archaea</taxon>
        <taxon>Methanobacteriati</taxon>
        <taxon>Methanobacteriota</taxon>
        <taxon>Methanonatronarchaeia</taxon>
        <taxon>Methanonatronarchaeales</taxon>
        <taxon>Methanonatronarchaeaceae</taxon>
        <taxon>Methanonatronarchaeum</taxon>
    </lineage>
</organism>
<keyword evidence="5" id="KW-1185">Reference proteome</keyword>
<dbReference type="Pfam" id="PF26446">
    <property type="entry name" value="DUF8125"/>
    <property type="match status" value="1"/>
</dbReference>
<feature type="domain" description="DUF8125" evidence="3">
    <location>
        <begin position="105"/>
        <end position="179"/>
    </location>
</feature>
<proteinExistence type="predicted"/>
<dbReference type="AlphaFoldDB" id="A0A1Y3GB17"/>
<evidence type="ECO:0000313" key="4">
    <source>
        <dbReference type="EMBL" id="OUJ18599.1"/>
    </source>
</evidence>
<gene>
    <name evidence="4" type="ORF">AMET1_0245</name>
</gene>
<keyword evidence="2" id="KW-0472">Membrane</keyword>
<dbReference type="InterPro" id="IPR058439">
    <property type="entry name" value="DUF8126"/>
</dbReference>
<protein>
    <submittedName>
        <fullName evidence="4">Protein gp31 of His2 family of spindle-shaped halovirus</fullName>
    </submittedName>
</protein>
<dbReference type="EMBL" id="MRZU01000003">
    <property type="protein sequence ID" value="OUJ18599.1"/>
    <property type="molecule type" value="Genomic_DNA"/>
</dbReference>
<name>A0A1Y3GB17_9EURY</name>
<reference evidence="4 5" key="1">
    <citation type="submission" date="2016-12" db="EMBL/GenBank/DDBJ databases">
        <title>Discovery of methanogenic haloarchaea.</title>
        <authorList>
            <person name="Sorokin D.Y."/>
            <person name="Makarova K.S."/>
            <person name="Abbas B."/>
            <person name="Ferrer M."/>
            <person name="Golyshin P.N."/>
        </authorList>
    </citation>
    <scope>NUCLEOTIDE SEQUENCE [LARGE SCALE GENOMIC DNA]</scope>
    <source>
        <strain evidence="4">AMET1</strain>
    </source>
</reference>
<accession>A0A1Y3GB17</accession>
<keyword evidence="2" id="KW-0812">Transmembrane</keyword>
<dbReference type="Proteomes" id="UP000195137">
    <property type="component" value="Unassembled WGS sequence"/>
</dbReference>
<evidence type="ECO:0000259" key="3">
    <source>
        <dbReference type="Pfam" id="PF26447"/>
    </source>
</evidence>
<dbReference type="Pfam" id="PF26447">
    <property type="entry name" value="DUF8126"/>
    <property type="match status" value="1"/>
</dbReference>